<dbReference type="InterPro" id="IPR025148">
    <property type="entry name" value="AtzG-like"/>
</dbReference>
<comment type="caution">
    <text evidence="1">The sequence shown here is derived from an EMBL/GenBank/DDBJ whole genome shotgun (WGS) entry which is preliminary data.</text>
</comment>
<evidence type="ECO:0000313" key="1">
    <source>
        <dbReference type="EMBL" id="MEJ8815738.1"/>
    </source>
</evidence>
<proteinExistence type="predicted"/>
<reference evidence="1 2" key="1">
    <citation type="submission" date="2024-03" db="EMBL/GenBank/DDBJ databases">
        <title>Novel species of the genus Variovorax.</title>
        <authorList>
            <person name="Liu Q."/>
            <person name="Xin Y.-H."/>
        </authorList>
    </citation>
    <scope>NUCLEOTIDE SEQUENCE [LARGE SCALE GENOMIC DNA]</scope>
    <source>
        <strain evidence="1 2">KACC 18899</strain>
    </source>
</reference>
<sequence length="68" mass="7282">MTPVQIETYVDAAAAALGLRLRPDHRPGVLRYFALAADLAAVIDAVPLAPHHEPAVAFSPVVPKEKEQ</sequence>
<organism evidence="1 2">
    <name type="scientific">Variovorax ureilyticus</name>
    <dbReference type="NCBI Taxonomy" id="1836198"/>
    <lineage>
        <taxon>Bacteria</taxon>
        <taxon>Pseudomonadati</taxon>
        <taxon>Pseudomonadota</taxon>
        <taxon>Betaproteobacteria</taxon>
        <taxon>Burkholderiales</taxon>
        <taxon>Comamonadaceae</taxon>
        <taxon>Variovorax</taxon>
    </lineage>
</organism>
<evidence type="ECO:0000313" key="2">
    <source>
        <dbReference type="Proteomes" id="UP001365846"/>
    </source>
</evidence>
<dbReference type="EMBL" id="JBBKZU010000023">
    <property type="protein sequence ID" value="MEJ8815738.1"/>
    <property type="molecule type" value="Genomic_DNA"/>
</dbReference>
<accession>A0ABU8VQ12</accession>
<dbReference type="RefSeq" id="WP_340360936.1">
    <property type="nucleotide sequence ID" value="NZ_JBBKZU010000023.1"/>
</dbReference>
<gene>
    <name evidence="1" type="ORF">WKW77_32070</name>
</gene>
<dbReference type="Proteomes" id="UP001365846">
    <property type="component" value="Unassembled WGS sequence"/>
</dbReference>
<name>A0ABU8VQ12_9BURK</name>
<protein>
    <submittedName>
        <fullName evidence="1">DUF4089 domain-containing protein</fullName>
    </submittedName>
</protein>
<dbReference type="Pfam" id="PF13318">
    <property type="entry name" value="AtzG-like"/>
    <property type="match status" value="1"/>
</dbReference>
<keyword evidence="2" id="KW-1185">Reference proteome</keyword>